<reference evidence="1 2" key="1">
    <citation type="submission" date="2019-02" db="EMBL/GenBank/DDBJ databases">
        <title>Deep-cultivation of Planctomycetes and their phenomic and genomic characterization uncovers novel biology.</title>
        <authorList>
            <person name="Wiegand S."/>
            <person name="Jogler M."/>
            <person name="Boedeker C."/>
            <person name="Pinto D."/>
            <person name="Vollmers J."/>
            <person name="Rivas-Marin E."/>
            <person name="Kohn T."/>
            <person name="Peeters S.H."/>
            <person name="Heuer A."/>
            <person name="Rast P."/>
            <person name="Oberbeckmann S."/>
            <person name="Bunk B."/>
            <person name="Jeske O."/>
            <person name="Meyerdierks A."/>
            <person name="Storesund J.E."/>
            <person name="Kallscheuer N."/>
            <person name="Luecker S."/>
            <person name="Lage O.M."/>
            <person name="Pohl T."/>
            <person name="Merkel B.J."/>
            <person name="Hornburger P."/>
            <person name="Mueller R.-W."/>
            <person name="Bruemmer F."/>
            <person name="Labrenz M."/>
            <person name="Spormann A.M."/>
            <person name="Op Den Camp H."/>
            <person name="Overmann J."/>
            <person name="Amann R."/>
            <person name="Jetten M.S.M."/>
            <person name="Mascher T."/>
            <person name="Medema M.H."/>
            <person name="Devos D.P."/>
            <person name="Kaster A.-K."/>
            <person name="Ovreas L."/>
            <person name="Rohde M."/>
            <person name="Galperin M.Y."/>
            <person name="Jogler C."/>
        </authorList>
    </citation>
    <scope>NUCLEOTIDE SEQUENCE [LARGE SCALE GENOMIC DNA]</scope>
    <source>
        <strain evidence="1 2">Pla108</strain>
    </source>
</reference>
<keyword evidence="2" id="KW-1185">Reference proteome</keyword>
<protein>
    <recommendedName>
        <fullName evidence="3">PEP-CTERM protein-sorting domain-containing protein</fullName>
    </recommendedName>
</protein>
<evidence type="ECO:0000313" key="2">
    <source>
        <dbReference type="Proteomes" id="UP000317421"/>
    </source>
</evidence>
<organism evidence="1 2">
    <name type="scientific">Botrimarina colliarenosi</name>
    <dbReference type="NCBI Taxonomy" id="2528001"/>
    <lineage>
        <taxon>Bacteria</taxon>
        <taxon>Pseudomonadati</taxon>
        <taxon>Planctomycetota</taxon>
        <taxon>Planctomycetia</taxon>
        <taxon>Pirellulales</taxon>
        <taxon>Lacipirellulaceae</taxon>
        <taxon>Botrimarina</taxon>
    </lineage>
</organism>
<dbReference type="AlphaFoldDB" id="A0A5C6AE84"/>
<comment type="caution">
    <text evidence="1">The sequence shown here is derived from an EMBL/GenBank/DDBJ whole genome shotgun (WGS) entry which is preliminary data.</text>
</comment>
<name>A0A5C6AE84_9BACT</name>
<gene>
    <name evidence="1" type="ORF">Pla108_18780</name>
</gene>
<evidence type="ECO:0008006" key="3">
    <source>
        <dbReference type="Google" id="ProtNLM"/>
    </source>
</evidence>
<dbReference type="EMBL" id="SJPR01000002">
    <property type="protein sequence ID" value="TWT97726.1"/>
    <property type="molecule type" value="Genomic_DNA"/>
</dbReference>
<proteinExistence type="predicted"/>
<evidence type="ECO:0000313" key="1">
    <source>
        <dbReference type="EMBL" id="TWT97726.1"/>
    </source>
</evidence>
<sequence>MRADADSQSSLATSARATCARASWGRVFGGLAIVMATVAPASASILDDFNAATLIADFRFDDTAGTKLEDAANAVDPLNKLGVDADFNDAVTDGAGKYDGSGKANTEQGASYLDVGNITSGKLYLLFDVAWAFDESIYDPSQDEEFRVSLMRDNASTASTFVTAENNFRRDSATTVSLFGNAVGTGSSDTPSISLGSSGDMLTILVADLDAQSMELFYSTDDGSSFTSLGTGSLDPSRGVQSLRFVLNEDFSNDSLLVDRIAYALVPEPAAAALLTIAVAMAGVARRTSDR</sequence>
<dbReference type="Proteomes" id="UP000317421">
    <property type="component" value="Unassembled WGS sequence"/>
</dbReference>
<accession>A0A5C6AE84</accession>